<accession>A0A367YSX8</accession>
<dbReference type="PROSITE" id="PS51257">
    <property type="entry name" value="PROKAR_LIPOPROTEIN"/>
    <property type="match status" value="1"/>
</dbReference>
<evidence type="ECO:0000313" key="2">
    <source>
        <dbReference type="EMBL" id="RCK68132.1"/>
    </source>
</evidence>
<dbReference type="AlphaFoldDB" id="A0A367YSX8"/>
<dbReference type="Pfam" id="PF01547">
    <property type="entry name" value="SBP_bac_1"/>
    <property type="match status" value="1"/>
</dbReference>
<dbReference type="EMBL" id="QOUI01000013">
    <property type="protein sequence ID" value="RCK68132.1"/>
    <property type="molecule type" value="Genomic_DNA"/>
</dbReference>
<dbReference type="InterPro" id="IPR006311">
    <property type="entry name" value="TAT_signal"/>
</dbReference>
<comment type="caution">
    <text evidence="2">The sequence shown here is derived from an EMBL/GenBank/DDBJ whole genome shotgun (WGS) entry which is preliminary data.</text>
</comment>
<proteinExistence type="predicted"/>
<dbReference type="PANTHER" id="PTHR43649:SF32">
    <property type="entry name" value="SUGAR BINDING SECRETED PROTEIN"/>
    <property type="match status" value="1"/>
</dbReference>
<organism evidence="2 3">
    <name type="scientific">Desertihabitans brevis</name>
    <dbReference type="NCBI Taxonomy" id="2268447"/>
    <lineage>
        <taxon>Bacteria</taxon>
        <taxon>Bacillati</taxon>
        <taxon>Actinomycetota</taxon>
        <taxon>Actinomycetes</taxon>
        <taxon>Propionibacteriales</taxon>
        <taxon>Propionibacteriaceae</taxon>
        <taxon>Desertihabitans</taxon>
    </lineage>
</organism>
<gene>
    <name evidence="2" type="ORF">DT076_17210</name>
</gene>
<keyword evidence="1" id="KW-0732">Signal</keyword>
<dbReference type="InterPro" id="IPR050490">
    <property type="entry name" value="Bact_solute-bd_prot1"/>
</dbReference>
<reference evidence="2 3" key="1">
    <citation type="submission" date="2018-07" db="EMBL/GenBank/DDBJ databases">
        <title>Desertimonas flava gen. nov. sp. nov.</title>
        <authorList>
            <person name="Liu S."/>
        </authorList>
    </citation>
    <scope>NUCLEOTIDE SEQUENCE [LARGE SCALE GENOMIC DNA]</scope>
    <source>
        <strain evidence="2 3">16Sb5-5</strain>
    </source>
</reference>
<keyword evidence="3" id="KW-1185">Reference proteome</keyword>
<name>A0A367YSX8_9ACTN</name>
<dbReference type="Proteomes" id="UP000252770">
    <property type="component" value="Unassembled WGS sequence"/>
</dbReference>
<dbReference type="InterPro" id="IPR006059">
    <property type="entry name" value="SBP"/>
</dbReference>
<sequence length="428" mass="46604">MHPLSRRRLLGLGAAAGAAAATAGLSACTGRTSLSTDPDELVLWLWNRSASPQLLAEAAENIPGTTKRLRADYIGTTFDTKLRTSLAAQSYIPDLTYINSNNALYFPSEDQFLDLGELGASAHEQDFYPWKWSLCRTPTGVLRFYPLDIGPTGFFYRRDIFADAGLPSEPEEVSAAIRTWDEWLELGAKLRRDADVALVQTTTVLFNMFINASAERYFDAQDRPLFDRPGSAVRQAWDLAVRGLETGVVANAASTTDQNAAWVSGSTAGHIEGAWWTQVVKETAPDTAGQWRIAVQPGPPGNSGGSFVALSRTCKDPEAAFALIEWMQSPENQVRSYNDVQLFPSTPASFETGEMDPQSDFFGGQDPLEFFSTAAETVPTTFISTHESKVGAFRTELALVANGAKESEAGWEAAVAEVNRVLEKRGVI</sequence>
<dbReference type="RefSeq" id="WP_114127945.1">
    <property type="nucleotide sequence ID" value="NZ_QOUI01000013.1"/>
</dbReference>
<dbReference type="PROSITE" id="PS51318">
    <property type="entry name" value="TAT"/>
    <property type="match status" value="1"/>
</dbReference>
<feature type="signal peptide" evidence="1">
    <location>
        <begin position="1"/>
        <end position="23"/>
    </location>
</feature>
<dbReference type="Gene3D" id="3.40.190.10">
    <property type="entry name" value="Periplasmic binding protein-like II"/>
    <property type="match status" value="1"/>
</dbReference>
<dbReference type="SUPFAM" id="SSF53850">
    <property type="entry name" value="Periplasmic binding protein-like II"/>
    <property type="match status" value="1"/>
</dbReference>
<feature type="chain" id="PRO_5039062888" evidence="1">
    <location>
        <begin position="24"/>
        <end position="428"/>
    </location>
</feature>
<protein>
    <submittedName>
        <fullName evidence="2">Extracellular solute-binding protein</fullName>
    </submittedName>
</protein>
<evidence type="ECO:0000256" key="1">
    <source>
        <dbReference type="SAM" id="SignalP"/>
    </source>
</evidence>
<evidence type="ECO:0000313" key="3">
    <source>
        <dbReference type="Proteomes" id="UP000252770"/>
    </source>
</evidence>
<dbReference type="PANTHER" id="PTHR43649">
    <property type="entry name" value="ARABINOSE-BINDING PROTEIN-RELATED"/>
    <property type="match status" value="1"/>
</dbReference>